<reference evidence="1 2" key="1">
    <citation type="submission" date="2019-03" db="EMBL/GenBank/DDBJ databases">
        <title>Single cell metagenomics reveals metabolic interactions within the superorganism composed of flagellate Streblomastix strix and complex community of Bacteroidetes bacteria on its surface.</title>
        <authorList>
            <person name="Treitli S.C."/>
            <person name="Kolisko M."/>
            <person name="Husnik F."/>
            <person name="Keeling P."/>
            <person name="Hampl V."/>
        </authorList>
    </citation>
    <scope>NUCLEOTIDE SEQUENCE [LARGE SCALE GENOMIC DNA]</scope>
    <source>
        <strain evidence="1">ST1C</strain>
    </source>
</reference>
<organism evidence="1 2">
    <name type="scientific">Streblomastix strix</name>
    <dbReference type="NCBI Taxonomy" id="222440"/>
    <lineage>
        <taxon>Eukaryota</taxon>
        <taxon>Metamonada</taxon>
        <taxon>Preaxostyla</taxon>
        <taxon>Oxymonadida</taxon>
        <taxon>Streblomastigidae</taxon>
        <taxon>Streblomastix</taxon>
    </lineage>
</organism>
<proteinExistence type="predicted"/>
<sequence>MGMFIGPVTPFPHTTSNHFQLSIGEASIPRIIQRYIDTPFLISVPDFVVSQSSTSDTQSSSLSHSYTNQFIHIIKPIFTDPPLFKFDLRFIVILKPLQNNTFNEEIRSNNQLKSPRFAIIVYKRFWIRIANIPFSLDTFDEYEKHFTVMNYRQTDINDNKNTGRWIQMSDNQFIQLYEMQNQRYILLSNELRKRQEYYGNTYPNDEDAMQSNSWKNVQHRIDNMLKEIFTIATSSDHDSINNSNTIPHIASVGWSAASYGIDVMLKRTVVKIQNSNQLNIHIQPVLLEMNFMPDCVRACRGEEGKDFFGNVLYAQFVWNGEEHSLPQAFYPIYL</sequence>
<accession>A0A5J4WVZ1</accession>
<dbReference type="InterPro" id="IPR004344">
    <property type="entry name" value="TTL/TTLL_fam"/>
</dbReference>
<dbReference type="GO" id="GO:0016874">
    <property type="term" value="F:ligase activity"/>
    <property type="evidence" value="ECO:0007669"/>
    <property type="project" value="UniProtKB-KW"/>
</dbReference>
<protein>
    <submittedName>
        <fullName evidence="1">Putative Tubulin--tyrosine ligase protein 12</fullName>
    </submittedName>
</protein>
<dbReference type="Proteomes" id="UP000324800">
    <property type="component" value="Unassembled WGS sequence"/>
</dbReference>
<name>A0A5J4WVZ1_9EUKA</name>
<dbReference type="InterPro" id="IPR027749">
    <property type="entry name" value="TTLL12"/>
</dbReference>
<dbReference type="Pfam" id="PF03133">
    <property type="entry name" value="TTL"/>
    <property type="match status" value="1"/>
</dbReference>
<dbReference type="OrthoDB" id="60477at2759"/>
<dbReference type="AlphaFoldDB" id="A0A5J4WVZ1"/>
<keyword evidence="1" id="KW-0436">Ligase</keyword>
<dbReference type="EMBL" id="SNRW01000905">
    <property type="protein sequence ID" value="KAA6398682.1"/>
    <property type="molecule type" value="Genomic_DNA"/>
</dbReference>
<dbReference type="Gene3D" id="3.30.470.20">
    <property type="entry name" value="ATP-grasp fold, B domain"/>
    <property type="match status" value="1"/>
</dbReference>
<dbReference type="PANTHER" id="PTHR46088:SF1">
    <property type="entry name" value="TUBULIN--TYROSINE LIGASE-LIKE PROTEIN 12"/>
    <property type="match status" value="1"/>
</dbReference>
<evidence type="ECO:0000313" key="1">
    <source>
        <dbReference type="EMBL" id="KAA6398682.1"/>
    </source>
</evidence>
<evidence type="ECO:0000313" key="2">
    <source>
        <dbReference type="Proteomes" id="UP000324800"/>
    </source>
</evidence>
<dbReference type="GO" id="GO:0005737">
    <property type="term" value="C:cytoplasm"/>
    <property type="evidence" value="ECO:0007669"/>
    <property type="project" value="TreeGrafter"/>
</dbReference>
<gene>
    <name evidence="1" type="ORF">EZS28_005796</name>
</gene>
<dbReference type="PANTHER" id="PTHR46088">
    <property type="entry name" value="TUBULIN--TYROSINE LIGASE-LIKE PROTEIN 12"/>
    <property type="match status" value="1"/>
</dbReference>
<comment type="caution">
    <text evidence="1">The sequence shown here is derived from an EMBL/GenBank/DDBJ whole genome shotgun (WGS) entry which is preliminary data.</text>
</comment>